<evidence type="ECO:0000313" key="3">
    <source>
        <dbReference type="Proteomes" id="UP000199064"/>
    </source>
</evidence>
<feature type="transmembrane region" description="Helical" evidence="1">
    <location>
        <begin position="59"/>
        <end position="82"/>
    </location>
</feature>
<dbReference type="Pfam" id="PF03729">
    <property type="entry name" value="DUF308"/>
    <property type="match status" value="1"/>
</dbReference>
<name>A0A1H4MSR2_9HYPH</name>
<protein>
    <submittedName>
        <fullName evidence="2">Uncharacterized membrane protein HdeD, DUF308 family</fullName>
    </submittedName>
</protein>
<dbReference type="InterPro" id="IPR052712">
    <property type="entry name" value="Acid_resist_chaperone_HdeD"/>
</dbReference>
<evidence type="ECO:0000256" key="1">
    <source>
        <dbReference type="SAM" id="Phobius"/>
    </source>
</evidence>
<dbReference type="InterPro" id="IPR005325">
    <property type="entry name" value="DUF308_memb"/>
</dbReference>
<sequence>MKHWMLWLLAGIVALLGGLASLFNLGSASSLTLTLGGWALIIVGALQGWAAYKAPSAPTMIGAGLLALAGIFLGLSLLFGPFGDGRMLQFLLGALLIASGAAKLWVGRSLRGDRVFPVLLGAGGVSAILGVMVLLGVTINFGLVVALELLASGVALVLLSLRLKRHAGEN</sequence>
<reference evidence="3" key="1">
    <citation type="submission" date="2016-10" db="EMBL/GenBank/DDBJ databases">
        <authorList>
            <person name="Varghese N."/>
            <person name="Submissions S."/>
        </authorList>
    </citation>
    <scope>NUCLEOTIDE SEQUENCE [LARGE SCALE GENOMIC DNA]</scope>
    <source>
        <strain evidence="3">ES.061</strain>
    </source>
</reference>
<keyword evidence="3" id="KW-1185">Reference proteome</keyword>
<dbReference type="PANTHER" id="PTHR34989">
    <property type="entry name" value="PROTEIN HDED"/>
    <property type="match status" value="1"/>
</dbReference>
<keyword evidence="1" id="KW-0472">Membrane</keyword>
<dbReference type="GO" id="GO:0005886">
    <property type="term" value="C:plasma membrane"/>
    <property type="evidence" value="ECO:0007669"/>
    <property type="project" value="TreeGrafter"/>
</dbReference>
<dbReference type="EMBL" id="FNSL01000001">
    <property type="protein sequence ID" value="SEB86076.1"/>
    <property type="molecule type" value="Genomic_DNA"/>
</dbReference>
<dbReference type="RefSeq" id="WP_090329605.1">
    <property type="nucleotide sequence ID" value="NZ_FNSL01000001.1"/>
</dbReference>
<organism evidence="2 3">
    <name type="scientific">Nitratireductor aquibiodomus</name>
    <dbReference type="NCBI Taxonomy" id="204799"/>
    <lineage>
        <taxon>Bacteria</taxon>
        <taxon>Pseudomonadati</taxon>
        <taxon>Pseudomonadota</taxon>
        <taxon>Alphaproteobacteria</taxon>
        <taxon>Hyphomicrobiales</taxon>
        <taxon>Phyllobacteriaceae</taxon>
        <taxon>Nitratireductor</taxon>
    </lineage>
</organism>
<dbReference type="AlphaFoldDB" id="A0A1H4MSR2"/>
<keyword evidence="1" id="KW-0812">Transmembrane</keyword>
<keyword evidence="1" id="KW-1133">Transmembrane helix</keyword>
<feature type="transmembrane region" description="Helical" evidence="1">
    <location>
        <begin position="118"/>
        <end position="135"/>
    </location>
</feature>
<proteinExistence type="predicted"/>
<gene>
    <name evidence="2" type="ORF">SAMN05216452_3457</name>
</gene>
<feature type="transmembrane region" description="Helical" evidence="1">
    <location>
        <begin position="141"/>
        <end position="161"/>
    </location>
</feature>
<evidence type="ECO:0000313" key="2">
    <source>
        <dbReference type="EMBL" id="SEB86076.1"/>
    </source>
</evidence>
<accession>A0A1H4MSR2</accession>
<dbReference type="PANTHER" id="PTHR34989:SF1">
    <property type="entry name" value="PROTEIN HDED"/>
    <property type="match status" value="1"/>
</dbReference>
<feature type="transmembrane region" description="Helical" evidence="1">
    <location>
        <begin position="30"/>
        <end position="52"/>
    </location>
</feature>
<dbReference type="Proteomes" id="UP000199064">
    <property type="component" value="Unassembled WGS sequence"/>
</dbReference>